<gene>
    <name evidence="1" type="ORF">F0Z93_08685</name>
</gene>
<reference evidence="1" key="1">
    <citation type="submission" date="2019-09" db="EMBL/GenBank/DDBJ databases">
        <authorList>
            <consortium name="PulseNet: The National Subtyping Network for Foodborne Disease Surveillance"/>
            <person name="Tarr C.L."/>
            <person name="Trees E."/>
            <person name="Katz L.S."/>
            <person name="Carleton-Romer H.A."/>
            <person name="Stroika S."/>
            <person name="Kucerova Z."/>
            <person name="Roache K.F."/>
            <person name="Sabol A.L."/>
            <person name="Besser J."/>
            <person name="Gerner-Smidt P."/>
        </authorList>
    </citation>
    <scope>NUCLEOTIDE SEQUENCE</scope>
    <source>
        <strain evidence="1">PNUSAS081464</strain>
    </source>
</reference>
<dbReference type="AlphaFoldDB" id="A0A5Y9P592"/>
<protein>
    <submittedName>
        <fullName evidence="1">Uncharacterized protein</fullName>
    </submittedName>
</protein>
<evidence type="ECO:0000313" key="1">
    <source>
        <dbReference type="EMBL" id="ECQ7788688.1"/>
    </source>
</evidence>
<comment type="caution">
    <text evidence="1">The sequence shown here is derived from an EMBL/GenBank/DDBJ whole genome shotgun (WGS) entry which is preliminary data.</text>
</comment>
<proteinExistence type="predicted"/>
<sequence length="71" mass="7496">MSVKVVFDITHIKGELDVKHKIDFAGAMCGCEVAFAAAVVTDIMAVAKGINQELKDDASAFAEHVHTGGVH</sequence>
<accession>A0A5Y9P592</accession>
<organism evidence="1">
    <name type="scientific">Salmonella enterica</name>
    <name type="common">Salmonella choleraesuis</name>
    <dbReference type="NCBI Taxonomy" id="28901"/>
    <lineage>
        <taxon>Bacteria</taxon>
        <taxon>Pseudomonadati</taxon>
        <taxon>Pseudomonadota</taxon>
        <taxon>Gammaproteobacteria</taxon>
        <taxon>Enterobacterales</taxon>
        <taxon>Enterobacteriaceae</taxon>
        <taxon>Salmonella</taxon>
    </lineage>
</organism>
<name>A0A5Y9P592_SALER</name>
<dbReference type="EMBL" id="AAKCWO010000017">
    <property type="protein sequence ID" value="ECQ7788688.1"/>
    <property type="molecule type" value="Genomic_DNA"/>
</dbReference>